<dbReference type="InterPro" id="IPR025836">
    <property type="entry name" value="Zn_knuckle_CX2CX4HX4C"/>
</dbReference>
<gene>
    <name evidence="2" type="ORF">CEURO_LOCUS18663</name>
</gene>
<name>A0A9P0ZPA2_CUSEU</name>
<feature type="domain" description="Zinc knuckle CX2CX4HX4C" evidence="1">
    <location>
        <begin position="7"/>
        <end position="53"/>
    </location>
</feature>
<reference evidence="2" key="1">
    <citation type="submission" date="2022-07" db="EMBL/GenBank/DDBJ databases">
        <authorList>
            <person name="Macas J."/>
            <person name="Novak P."/>
            <person name="Neumann P."/>
        </authorList>
    </citation>
    <scope>NUCLEOTIDE SEQUENCE</scope>
</reference>
<accession>A0A9P0ZPA2</accession>
<sequence length="101" mass="11544">MRIRVCMDIRKPLKKGTTLKKGGIGHWVDFKYEKLPNFCFICGIIDHSDKFCLVVYEGDNTLLDKFYGVHLRAGGRGRLVLLEAISGYLNGPQVHRYRNTA</sequence>
<dbReference type="Pfam" id="PF14392">
    <property type="entry name" value="zf-CCHC_4"/>
    <property type="match status" value="1"/>
</dbReference>
<dbReference type="AlphaFoldDB" id="A0A9P0ZPA2"/>
<keyword evidence="3" id="KW-1185">Reference proteome</keyword>
<dbReference type="Proteomes" id="UP001152484">
    <property type="component" value="Unassembled WGS sequence"/>
</dbReference>
<evidence type="ECO:0000313" key="3">
    <source>
        <dbReference type="Proteomes" id="UP001152484"/>
    </source>
</evidence>
<evidence type="ECO:0000259" key="1">
    <source>
        <dbReference type="Pfam" id="PF14392"/>
    </source>
</evidence>
<comment type="caution">
    <text evidence="2">The sequence shown here is derived from an EMBL/GenBank/DDBJ whole genome shotgun (WGS) entry which is preliminary data.</text>
</comment>
<proteinExistence type="predicted"/>
<dbReference type="EMBL" id="CAMAPE010000053">
    <property type="protein sequence ID" value="CAH9109974.1"/>
    <property type="molecule type" value="Genomic_DNA"/>
</dbReference>
<evidence type="ECO:0000313" key="2">
    <source>
        <dbReference type="EMBL" id="CAH9109974.1"/>
    </source>
</evidence>
<dbReference type="OrthoDB" id="1249995at2759"/>
<protein>
    <recommendedName>
        <fullName evidence="1">Zinc knuckle CX2CX4HX4C domain-containing protein</fullName>
    </recommendedName>
</protein>
<organism evidence="2 3">
    <name type="scientific">Cuscuta europaea</name>
    <name type="common">European dodder</name>
    <dbReference type="NCBI Taxonomy" id="41803"/>
    <lineage>
        <taxon>Eukaryota</taxon>
        <taxon>Viridiplantae</taxon>
        <taxon>Streptophyta</taxon>
        <taxon>Embryophyta</taxon>
        <taxon>Tracheophyta</taxon>
        <taxon>Spermatophyta</taxon>
        <taxon>Magnoliopsida</taxon>
        <taxon>eudicotyledons</taxon>
        <taxon>Gunneridae</taxon>
        <taxon>Pentapetalae</taxon>
        <taxon>asterids</taxon>
        <taxon>lamiids</taxon>
        <taxon>Solanales</taxon>
        <taxon>Convolvulaceae</taxon>
        <taxon>Cuscuteae</taxon>
        <taxon>Cuscuta</taxon>
        <taxon>Cuscuta subgen. Cuscuta</taxon>
    </lineage>
</organism>